<keyword evidence="2" id="KW-1185">Reference proteome</keyword>
<reference evidence="1 2" key="1">
    <citation type="submission" date="2024-02" db="EMBL/GenBank/DDBJ databases">
        <title>Herpetosiphon gulosus NBRC 112829.</title>
        <authorList>
            <person name="Ichikawa N."/>
            <person name="Katano-Makiyama Y."/>
            <person name="Hidaka K."/>
        </authorList>
    </citation>
    <scope>NUCLEOTIDE SEQUENCE [LARGE SCALE GENOMIC DNA]</scope>
    <source>
        <strain evidence="1 2">NBRC 112829</strain>
    </source>
</reference>
<evidence type="ECO:0000313" key="1">
    <source>
        <dbReference type="EMBL" id="GAA5526767.1"/>
    </source>
</evidence>
<protein>
    <recommendedName>
        <fullName evidence="3">ATP-binding protein</fullName>
    </recommendedName>
</protein>
<accession>A0ABP9WU86</accession>
<dbReference type="RefSeq" id="WP_345720407.1">
    <property type="nucleotide sequence ID" value="NZ_BAABRU010000002.1"/>
</dbReference>
<dbReference type="EMBL" id="BAABRU010000002">
    <property type="protein sequence ID" value="GAA5526767.1"/>
    <property type="molecule type" value="Genomic_DNA"/>
</dbReference>
<comment type="caution">
    <text evidence="1">The sequence shown here is derived from an EMBL/GenBank/DDBJ whole genome shotgun (WGS) entry which is preliminary data.</text>
</comment>
<evidence type="ECO:0000313" key="2">
    <source>
        <dbReference type="Proteomes" id="UP001428290"/>
    </source>
</evidence>
<organism evidence="1 2">
    <name type="scientific">Herpetosiphon gulosus</name>
    <dbReference type="NCBI Taxonomy" id="1973496"/>
    <lineage>
        <taxon>Bacteria</taxon>
        <taxon>Bacillati</taxon>
        <taxon>Chloroflexota</taxon>
        <taxon>Chloroflexia</taxon>
        <taxon>Herpetosiphonales</taxon>
        <taxon>Herpetosiphonaceae</taxon>
        <taxon>Herpetosiphon</taxon>
    </lineage>
</organism>
<evidence type="ECO:0008006" key="3">
    <source>
        <dbReference type="Google" id="ProtNLM"/>
    </source>
</evidence>
<sequence>MFNAQSHLAIPVRYNRSINIERDFKDDQVGVHDYQVTPLVLQTAERIINGLAPQSTTRAFSVIGPYGSGKSAFGVFIAHFLQSDQTQRQKLLAEQQIDASLVELLIAVPRLLPVLVGGNNASLRSAVLTGLKNTFASHIKLSDKRLRLPHEIAESIDDPDIASETIAEIFADACVEVAKRTEYAGLVLVIDELGQFLDFASRQSDERELFVLQSLAEMASRSSNNPFVILTILHQAFDRYVGNAGAARRTEWSKVQGRFTDLPFQEPSVQMLRMVGRALCDDLNDIYATTRQSWAENTLDSTIQLGLKPVDINLDEWKILLARTYPLHPSVLIALPLLFRQLAQNERSLFAFLTAPEPWSIQDFLQTAQPSLENPQLPIYRLPQLYAYIYSTLGASLFGRARGQRWAELAEALAQLSDQNPLLVDVLTTIGTLGALGQTHGLKASRKQIQFALQELYTEEQVDQALNELTTRKHITYRQHRESFVIWEGSDLALDEMIASARREIGENLVQLLQNYANVTPLVARRHSYLTGAVRFFIPRFIEPSGLSDLAITNNADGEILYIVPADQEALEQARSWTEHPDRSNESQRIVVLPYKVRELSDLLFDVAALSHVLEHRNELDNDRAARREISSRLSEAQDLLSGTIAEAYSPQLSRWFWRGIEHPMQTAREVDHLLSQACDETYPLTPHIWNELIVRRQLSASASKARRLLIEAMLNQRYAVKLGIEGYPPERSIYESVLHQSGIHRQNEQGFWEFSTPAADDPLKLQPTWDLISRYIDQAEGRELPLIDLYQQLEAPPFGVKQGLIPLLFMAVYLARASEIVLYEQGNYVVSPDMAMFERLLRQPHYFGLRSSRRTGLRQAVYERLATALAPKALTKVVQPAVLDAITPLLRLVHTLPQYTRTTKNISPIAQSIRQALLDARAPDQLLFEKLPIACGYPAFDPDQSNDNMFIEPFFTTLREGLQELQATYQQLVNHVVEKIRVAFSATNLESELLHSELINRYQLIAELTKDTTIRAFGVRIENSIKGANHWVESIAALVGRKPLDTWSDHDLTTFETQIAELGRSFKLVEQIAITTQSLPSDTPVLRVGIANGHGEVSTVIHLNQRHPLMDALFNELTAVMDRYDRLTIEQKTAILAELLQPNLAYAMNGNEKL</sequence>
<dbReference type="Proteomes" id="UP001428290">
    <property type="component" value="Unassembled WGS sequence"/>
</dbReference>
<proteinExistence type="predicted"/>
<gene>
    <name evidence="1" type="ORF">Hgul01_00547</name>
</gene>
<name>A0ABP9WU86_9CHLR</name>